<evidence type="ECO:0000313" key="5">
    <source>
        <dbReference type="EMBL" id="KAL2047433.1"/>
    </source>
</evidence>
<accession>A0ABR4AQM9</accession>
<dbReference type="EMBL" id="JBHFEH010000102">
    <property type="protein sequence ID" value="KAL2047433.1"/>
    <property type="molecule type" value="Genomic_DNA"/>
</dbReference>
<gene>
    <name evidence="5" type="ORF">ABVK25_011541</name>
</gene>
<feature type="domain" description="O-methyltransferase C-terminal" evidence="4">
    <location>
        <begin position="240"/>
        <end position="392"/>
    </location>
</feature>
<comment type="caution">
    <text evidence="5">The sequence shown here is derived from an EMBL/GenBank/DDBJ whole genome shotgun (WGS) entry which is preliminary data.</text>
</comment>
<dbReference type="Gene3D" id="1.10.10.10">
    <property type="entry name" value="Winged helix-like DNA-binding domain superfamily/Winged helix DNA-binding domain"/>
    <property type="match status" value="1"/>
</dbReference>
<dbReference type="InterPro" id="IPR029063">
    <property type="entry name" value="SAM-dependent_MTases_sf"/>
</dbReference>
<dbReference type="SUPFAM" id="SSF46785">
    <property type="entry name" value="Winged helix' DNA-binding domain"/>
    <property type="match status" value="1"/>
</dbReference>
<keyword evidence="1" id="KW-0489">Methyltransferase</keyword>
<protein>
    <recommendedName>
        <fullName evidence="4">O-methyltransferase C-terminal domain-containing protein</fullName>
    </recommendedName>
</protein>
<dbReference type="Gene3D" id="3.40.50.150">
    <property type="entry name" value="Vaccinia Virus protein VP39"/>
    <property type="match status" value="1"/>
</dbReference>
<evidence type="ECO:0000313" key="6">
    <source>
        <dbReference type="Proteomes" id="UP001590951"/>
    </source>
</evidence>
<keyword evidence="6" id="KW-1185">Reference proteome</keyword>
<reference evidence="5 6" key="1">
    <citation type="submission" date="2024-09" db="EMBL/GenBank/DDBJ databases">
        <title>Rethinking Asexuality: The Enigmatic Case of Functional Sexual Genes in Lepraria (Stereocaulaceae).</title>
        <authorList>
            <person name="Doellman M."/>
            <person name="Sun Y."/>
            <person name="Barcenas-Pena A."/>
            <person name="Lumbsch H.T."/>
            <person name="Grewe F."/>
        </authorList>
    </citation>
    <scope>NUCLEOTIDE SEQUENCE [LARGE SCALE GENOMIC DNA]</scope>
    <source>
        <strain evidence="5 6">Grewe 0041</strain>
    </source>
</reference>
<dbReference type="PANTHER" id="PTHR43712">
    <property type="entry name" value="PUTATIVE (AFU_ORTHOLOGUE AFUA_4G14580)-RELATED"/>
    <property type="match status" value="1"/>
</dbReference>
<sequence length="422" mass="47101">MPSSRIMDLASVVMASTTKFEELLTTHKLPSPSFDPSTFAKLPPSDELQETQTALLEAISELQALVLGPIGMLRNNALMYIDLISLQAICHFEIAQSFSEEASYTQISDKCGLDEITLRRIMRQSMTNYIFKEHNNMITHTAASKLLHENPMMRAWVAMICEESWPAASRAVDALARWPRSQEPEHTGFALAKNTSIPFFVELGKSTRAKRFADAMSMFESGHGSAISALLKHYPWGAIGKGTIVDVGGSHGSRGIAIAEKYPSLHCIVLDLPEVVADGPSKIPSDLKSRVTFAAHDFFTEPPEVAKAADVYLFCRVFHNWSDKYSIKILRNLVPALKYGARILISDICLPEPHTLPYNLERKMRASDLGMMAMLNARERGRHDWAEMFREADERFRFLGVQDPPGSQMAFIEAAWEGHGVL</sequence>
<evidence type="ECO:0000256" key="3">
    <source>
        <dbReference type="ARBA" id="ARBA00022691"/>
    </source>
</evidence>
<dbReference type="Proteomes" id="UP001590951">
    <property type="component" value="Unassembled WGS sequence"/>
</dbReference>
<dbReference type="PANTHER" id="PTHR43712:SF12">
    <property type="entry name" value="STERIGMATOCYSTIN 8-O-METHYLTRANSFERASE"/>
    <property type="match status" value="1"/>
</dbReference>
<dbReference type="Pfam" id="PF00891">
    <property type="entry name" value="Methyltransf_2"/>
    <property type="match status" value="1"/>
</dbReference>
<organism evidence="5 6">
    <name type="scientific">Lepraria finkii</name>
    <dbReference type="NCBI Taxonomy" id="1340010"/>
    <lineage>
        <taxon>Eukaryota</taxon>
        <taxon>Fungi</taxon>
        <taxon>Dikarya</taxon>
        <taxon>Ascomycota</taxon>
        <taxon>Pezizomycotina</taxon>
        <taxon>Lecanoromycetes</taxon>
        <taxon>OSLEUM clade</taxon>
        <taxon>Lecanoromycetidae</taxon>
        <taxon>Lecanorales</taxon>
        <taxon>Lecanorineae</taxon>
        <taxon>Stereocaulaceae</taxon>
        <taxon>Lepraria</taxon>
    </lineage>
</organism>
<keyword evidence="2" id="KW-0808">Transferase</keyword>
<dbReference type="InterPro" id="IPR036388">
    <property type="entry name" value="WH-like_DNA-bd_sf"/>
</dbReference>
<evidence type="ECO:0000256" key="2">
    <source>
        <dbReference type="ARBA" id="ARBA00022679"/>
    </source>
</evidence>
<dbReference type="InterPro" id="IPR036390">
    <property type="entry name" value="WH_DNA-bd_sf"/>
</dbReference>
<keyword evidence="3" id="KW-0949">S-adenosyl-L-methionine</keyword>
<evidence type="ECO:0000259" key="4">
    <source>
        <dbReference type="Pfam" id="PF00891"/>
    </source>
</evidence>
<proteinExistence type="predicted"/>
<evidence type="ECO:0000256" key="1">
    <source>
        <dbReference type="ARBA" id="ARBA00022603"/>
    </source>
</evidence>
<dbReference type="InterPro" id="IPR016461">
    <property type="entry name" value="COMT-like"/>
</dbReference>
<dbReference type="InterPro" id="IPR001077">
    <property type="entry name" value="COMT_C"/>
</dbReference>
<name>A0ABR4AQM9_9LECA</name>
<dbReference type="PROSITE" id="PS51683">
    <property type="entry name" value="SAM_OMT_II"/>
    <property type="match status" value="1"/>
</dbReference>
<dbReference type="SUPFAM" id="SSF53335">
    <property type="entry name" value="S-adenosyl-L-methionine-dependent methyltransferases"/>
    <property type="match status" value="1"/>
</dbReference>